<gene>
    <name evidence="1" type="ORF">ATE48_08110</name>
</gene>
<name>A0A1B1AH41_9PROT</name>
<sequence>MRQIYGEMLAGLPDLNCQVVDRLVDGSYVMDHELCAVSPSPRLQFGAKRPESVRKRGVHCIRA</sequence>
<dbReference type="AlphaFoldDB" id="A0A1B1AH41"/>
<keyword evidence="2" id="KW-1185">Reference proteome</keyword>
<accession>A0A1B1AH41</accession>
<organism evidence="1 2">
    <name type="scientific">Candidatus Viadribacter manganicus</name>
    <dbReference type="NCBI Taxonomy" id="1759059"/>
    <lineage>
        <taxon>Bacteria</taxon>
        <taxon>Pseudomonadati</taxon>
        <taxon>Pseudomonadota</taxon>
        <taxon>Alphaproteobacteria</taxon>
        <taxon>Hyphomonadales</taxon>
        <taxon>Hyphomonadaceae</taxon>
        <taxon>Candidatus Viadribacter</taxon>
    </lineage>
</organism>
<evidence type="ECO:0000313" key="2">
    <source>
        <dbReference type="Proteomes" id="UP000092498"/>
    </source>
</evidence>
<reference evidence="1 2" key="1">
    <citation type="submission" date="2015-11" db="EMBL/GenBank/DDBJ databases">
        <title>Whole-Genome Sequence of Candidatus Oderbacter manganicum from the National Park Lower Oder Valley, Germany.</title>
        <authorList>
            <person name="Braun B."/>
            <person name="Liere K."/>
            <person name="Szewzyk U."/>
        </authorList>
    </citation>
    <scope>NUCLEOTIDE SEQUENCE [LARGE SCALE GENOMIC DNA]</scope>
    <source>
        <strain evidence="1 2">OTSz_A_272</strain>
    </source>
</reference>
<dbReference type="Gene3D" id="3.10.450.50">
    <property type="match status" value="1"/>
</dbReference>
<dbReference type="STRING" id="1759059.ATE48_08110"/>
<dbReference type="KEGG" id="cbot:ATE48_08110"/>
<proteinExistence type="predicted"/>
<protein>
    <submittedName>
        <fullName evidence="1">Uncharacterized protein</fullName>
    </submittedName>
</protein>
<dbReference type="EMBL" id="CP013244">
    <property type="protein sequence ID" value="ANP45886.1"/>
    <property type="molecule type" value="Genomic_DNA"/>
</dbReference>
<dbReference type="InParanoid" id="A0A1B1AH41"/>
<evidence type="ECO:0000313" key="1">
    <source>
        <dbReference type="EMBL" id="ANP45886.1"/>
    </source>
</evidence>
<dbReference type="Proteomes" id="UP000092498">
    <property type="component" value="Chromosome"/>
</dbReference>